<sequence length="149" mass="16949">MLNNKIPPIIVVLFFAMVMAIIAHYSVIDFTAFIFYAAIILLVIGCVFCIAGVVSFRLANTTVNPRKPAQASELVTTGIYRISRNPMYVGFAFILAAWGVWLASLWALLCVIAFISYLTWFQIIPEERELQKIFGQAYSDYKLQVKRWL</sequence>
<evidence type="ECO:0008006" key="7">
    <source>
        <dbReference type="Google" id="ProtNLM"/>
    </source>
</evidence>
<accession>A0A0F9BB68</accession>
<evidence type="ECO:0000313" key="6">
    <source>
        <dbReference type="EMBL" id="KKL11082.1"/>
    </source>
</evidence>
<dbReference type="PANTHER" id="PTHR12714">
    <property type="entry name" value="PROTEIN-S ISOPRENYLCYSTEINE O-METHYLTRANSFERASE"/>
    <property type="match status" value="1"/>
</dbReference>
<reference evidence="6" key="1">
    <citation type="journal article" date="2015" name="Nature">
        <title>Complex archaea that bridge the gap between prokaryotes and eukaryotes.</title>
        <authorList>
            <person name="Spang A."/>
            <person name="Saw J.H."/>
            <person name="Jorgensen S.L."/>
            <person name="Zaremba-Niedzwiedzka K."/>
            <person name="Martijn J."/>
            <person name="Lind A.E."/>
            <person name="van Eijk R."/>
            <person name="Schleper C."/>
            <person name="Guy L."/>
            <person name="Ettema T.J."/>
        </authorList>
    </citation>
    <scope>NUCLEOTIDE SEQUENCE</scope>
</reference>
<evidence type="ECO:0000256" key="3">
    <source>
        <dbReference type="ARBA" id="ARBA00022989"/>
    </source>
</evidence>
<evidence type="ECO:0000256" key="1">
    <source>
        <dbReference type="ARBA" id="ARBA00004127"/>
    </source>
</evidence>
<organism evidence="6">
    <name type="scientific">marine sediment metagenome</name>
    <dbReference type="NCBI Taxonomy" id="412755"/>
    <lineage>
        <taxon>unclassified sequences</taxon>
        <taxon>metagenomes</taxon>
        <taxon>ecological metagenomes</taxon>
    </lineage>
</organism>
<protein>
    <recommendedName>
        <fullName evidence="7">Steroid 5-alpha reductase C-terminal domain-containing protein</fullName>
    </recommendedName>
</protein>
<dbReference type="GO" id="GO:0012505">
    <property type="term" value="C:endomembrane system"/>
    <property type="evidence" value="ECO:0007669"/>
    <property type="project" value="UniProtKB-SubCell"/>
</dbReference>
<dbReference type="GO" id="GO:0016740">
    <property type="term" value="F:transferase activity"/>
    <property type="evidence" value="ECO:0007669"/>
    <property type="project" value="UniProtKB-ARBA"/>
</dbReference>
<keyword evidence="3 5" id="KW-1133">Transmembrane helix</keyword>
<feature type="transmembrane region" description="Helical" evidence="5">
    <location>
        <begin position="88"/>
        <end position="121"/>
    </location>
</feature>
<feature type="transmembrane region" description="Helical" evidence="5">
    <location>
        <begin position="33"/>
        <end position="59"/>
    </location>
</feature>
<keyword evidence="2 5" id="KW-0812">Transmembrane</keyword>
<evidence type="ECO:0000256" key="5">
    <source>
        <dbReference type="SAM" id="Phobius"/>
    </source>
</evidence>
<dbReference type="Pfam" id="PF04191">
    <property type="entry name" value="PEMT"/>
    <property type="match status" value="1"/>
</dbReference>
<keyword evidence="4 5" id="KW-0472">Membrane</keyword>
<dbReference type="AlphaFoldDB" id="A0A0F9BB68"/>
<evidence type="ECO:0000256" key="4">
    <source>
        <dbReference type="ARBA" id="ARBA00023136"/>
    </source>
</evidence>
<proteinExistence type="predicted"/>
<evidence type="ECO:0000256" key="2">
    <source>
        <dbReference type="ARBA" id="ARBA00022692"/>
    </source>
</evidence>
<dbReference type="InterPro" id="IPR007318">
    <property type="entry name" value="Phopholipid_MeTrfase"/>
</dbReference>
<comment type="subcellular location">
    <subcellularLocation>
        <location evidence="1">Endomembrane system</location>
        <topology evidence="1">Multi-pass membrane protein</topology>
    </subcellularLocation>
</comment>
<dbReference type="PANTHER" id="PTHR12714:SF24">
    <property type="entry name" value="SLR1182 PROTEIN"/>
    <property type="match status" value="1"/>
</dbReference>
<feature type="transmembrane region" description="Helical" evidence="5">
    <location>
        <begin position="7"/>
        <end position="27"/>
    </location>
</feature>
<name>A0A0F9BB68_9ZZZZ</name>
<dbReference type="EMBL" id="LAZR01041798">
    <property type="protein sequence ID" value="KKL11082.1"/>
    <property type="molecule type" value="Genomic_DNA"/>
</dbReference>
<dbReference type="Gene3D" id="1.20.120.1630">
    <property type="match status" value="1"/>
</dbReference>
<gene>
    <name evidence="6" type="ORF">LCGC14_2549380</name>
</gene>
<comment type="caution">
    <text evidence="6">The sequence shown here is derived from an EMBL/GenBank/DDBJ whole genome shotgun (WGS) entry which is preliminary data.</text>
</comment>